<evidence type="ECO:0000313" key="2">
    <source>
        <dbReference type="EMBL" id="RIB09657.1"/>
    </source>
</evidence>
<sequence length="65" mass="7783">MLYYYFILSLLSITFLLYLIYSLSYRFINNRKNGKLTKYQTYKSRSIVLVSISIIAINCNHTYLL</sequence>
<dbReference type="EMBL" id="QKWP01001343">
    <property type="protein sequence ID" value="RIB09657.1"/>
    <property type="molecule type" value="Genomic_DNA"/>
</dbReference>
<keyword evidence="3" id="KW-1185">Reference proteome</keyword>
<gene>
    <name evidence="2" type="ORF">C2G38_2107999</name>
</gene>
<evidence type="ECO:0000256" key="1">
    <source>
        <dbReference type="SAM" id="Phobius"/>
    </source>
</evidence>
<keyword evidence="1" id="KW-1133">Transmembrane helix</keyword>
<organism evidence="2 3">
    <name type="scientific">Gigaspora rosea</name>
    <dbReference type="NCBI Taxonomy" id="44941"/>
    <lineage>
        <taxon>Eukaryota</taxon>
        <taxon>Fungi</taxon>
        <taxon>Fungi incertae sedis</taxon>
        <taxon>Mucoromycota</taxon>
        <taxon>Glomeromycotina</taxon>
        <taxon>Glomeromycetes</taxon>
        <taxon>Diversisporales</taxon>
        <taxon>Gigasporaceae</taxon>
        <taxon>Gigaspora</taxon>
    </lineage>
</organism>
<comment type="caution">
    <text evidence="2">The sequence shown here is derived from an EMBL/GenBank/DDBJ whole genome shotgun (WGS) entry which is preliminary data.</text>
</comment>
<accession>A0A397UKK9</accession>
<name>A0A397UKK9_9GLOM</name>
<dbReference type="Proteomes" id="UP000266673">
    <property type="component" value="Unassembled WGS sequence"/>
</dbReference>
<feature type="transmembrane region" description="Helical" evidence="1">
    <location>
        <begin position="46"/>
        <end position="64"/>
    </location>
</feature>
<keyword evidence="1" id="KW-0812">Transmembrane</keyword>
<feature type="transmembrane region" description="Helical" evidence="1">
    <location>
        <begin position="6"/>
        <end position="25"/>
    </location>
</feature>
<reference evidence="2 3" key="1">
    <citation type="submission" date="2018-06" db="EMBL/GenBank/DDBJ databases">
        <title>Comparative genomics reveals the genomic features of Rhizophagus irregularis, R. cerebriforme, R. diaphanum and Gigaspora rosea, and their symbiotic lifestyle signature.</title>
        <authorList>
            <person name="Morin E."/>
            <person name="San Clemente H."/>
            <person name="Chen E.C.H."/>
            <person name="De La Providencia I."/>
            <person name="Hainaut M."/>
            <person name="Kuo A."/>
            <person name="Kohler A."/>
            <person name="Murat C."/>
            <person name="Tang N."/>
            <person name="Roy S."/>
            <person name="Loubradou J."/>
            <person name="Henrissat B."/>
            <person name="Grigoriev I.V."/>
            <person name="Corradi N."/>
            <person name="Roux C."/>
            <person name="Martin F.M."/>
        </authorList>
    </citation>
    <scope>NUCLEOTIDE SEQUENCE [LARGE SCALE GENOMIC DNA]</scope>
    <source>
        <strain evidence="2 3">DAOM 194757</strain>
    </source>
</reference>
<dbReference type="AlphaFoldDB" id="A0A397UKK9"/>
<proteinExistence type="predicted"/>
<evidence type="ECO:0000313" key="3">
    <source>
        <dbReference type="Proteomes" id="UP000266673"/>
    </source>
</evidence>
<protein>
    <submittedName>
        <fullName evidence="2">Uncharacterized protein</fullName>
    </submittedName>
</protein>
<keyword evidence="1" id="KW-0472">Membrane</keyword>